<comment type="subcellular location">
    <subcellularLocation>
        <location evidence="1">Endomembrane system</location>
        <topology evidence="1">Multi-pass membrane protein</topology>
    </subcellularLocation>
</comment>
<reference evidence="8" key="1">
    <citation type="submission" date="2023-06" db="EMBL/GenBank/DDBJ databases">
        <title>Genome-scale phylogeny and comparative genomics of the fungal order Sordariales.</title>
        <authorList>
            <consortium name="Lawrence Berkeley National Laboratory"/>
            <person name="Hensen N."/>
            <person name="Bonometti L."/>
            <person name="Westerberg I."/>
            <person name="Brannstrom I.O."/>
            <person name="Guillou S."/>
            <person name="Cros-Aarteil S."/>
            <person name="Calhoun S."/>
            <person name="Haridas S."/>
            <person name="Kuo A."/>
            <person name="Mondo S."/>
            <person name="Pangilinan J."/>
            <person name="Riley R."/>
            <person name="LaButti K."/>
            <person name="Andreopoulos B."/>
            <person name="Lipzen A."/>
            <person name="Chen C."/>
            <person name="Yanf M."/>
            <person name="Daum C."/>
            <person name="Ng V."/>
            <person name="Clum A."/>
            <person name="Steindorff A."/>
            <person name="Ohm R."/>
            <person name="Martin F."/>
            <person name="Silar P."/>
            <person name="Natvig D."/>
            <person name="Lalanne C."/>
            <person name="Gautier V."/>
            <person name="Ament-velasquez S.L."/>
            <person name="Kruys A."/>
            <person name="Hutchinson M.I."/>
            <person name="Powell A.J."/>
            <person name="Barry K."/>
            <person name="Miller A.N."/>
            <person name="Grigoriev I.V."/>
            <person name="Debuchy R."/>
            <person name="Gladieux P."/>
            <person name="Thoren M.H."/>
            <person name="Johannesson H."/>
        </authorList>
    </citation>
    <scope>NUCLEOTIDE SEQUENCE</scope>
    <source>
        <strain evidence="8">SMH3391-2</strain>
    </source>
</reference>
<evidence type="ECO:0000256" key="1">
    <source>
        <dbReference type="ARBA" id="ARBA00004127"/>
    </source>
</evidence>
<gene>
    <name evidence="8" type="ORF">B0T17DRAFT_505547</name>
</gene>
<dbReference type="EMBL" id="JAULSR010000002">
    <property type="protein sequence ID" value="KAK0628940.1"/>
    <property type="molecule type" value="Genomic_DNA"/>
</dbReference>
<feature type="region of interest" description="Disordered" evidence="6">
    <location>
        <begin position="14"/>
        <end position="91"/>
    </location>
</feature>
<evidence type="ECO:0000256" key="5">
    <source>
        <dbReference type="ARBA" id="ARBA00023136"/>
    </source>
</evidence>
<feature type="transmembrane region" description="Helical" evidence="7">
    <location>
        <begin position="262"/>
        <end position="281"/>
    </location>
</feature>
<keyword evidence="9" id="KW-1185">Reference proteome</keyword>
<feature type="transmembrane region" description="Helical" evidence="7">
    <location>
        <begin position="234"/>
        <end position="255"/>
    </location>
</feature>
<evidence type="ECO:0000313" key="9">
    <source>
        <dbReference type="Proteomes" id="UP001174934"/>
    </source>
</evidence>
<keyword evidence="5 7" id="KW-0472">Membrane</keyword>
<feature type="transmembrane region" description="Helical" evidence="7">
    <location>
        <begin position="301"/>
        <end position="320"/>
    </location>
</feature>
<dbReference type="GO" id="GO:0030026">
    <property type="term" value="P:intracellular manganese ion homeostasis"/>
    <property type="evidence" value="ECO:0007669"/>
    <property type="project" value="InterPro"/>
</dbReference>
<keyword evidence="3 7" id="KW-0812">Transmembrane</keyword>
<evidence type="ECO:0000256" key="4">
    <source>
        <dbReference type="ARBA" id="ARBA00022989"/>
    </source>
</evidence>
<dbReference type="Pfam" id="PF01988">
    <property type="entry name" value="VIT1"/>
    <property type="match status" value="1"/>
</dbReference>
<dbReference type="InterPro" id="IPR008217">
    <property type="entry name" value="Ccc1_fam"/>
</dbReference>
<protein>
    <submittedName>
        <fullName evidence="8">VIT family-domain-containing protein</fullName>
    </submittedName>
</protein>
<evidence type="ECO:0000256" key="2">
    <source>
        <dbReference type="ARBA" id="ARBA00007049"/>
    </source>
</evidence>
<comment type="similarity">
    <text evidence="2">Belongs to the CCC1 family.</text>
</comment>
<dbReference type="GO" id="GO:0012505">
    <property type="term" value="C:endomembrane system"/>
    <property type="evidence" value="ECO:0007669"/>
    <property type="project" value="UniProtKB-SubCell"/>
</dbReference>
<dbReference type="GO" id="GO:0005384">
    <property type="term" value="F:manganese ion transmembrane transporter activity"/>
    <property type="evidence" value="ECO:0007669"/>
    <property type="project" value="InterPro"/>
</dbReference>
<accession>A0AA40C8J1</accession>
<dbReference type="CDD" id="cd02435">
    <property type="entry name" value="CCC1"/>
    <property type="match status" value="1"/>
</dbReference>
<evidence type="ECO:0000256" key="3">
    <source>
        <dbReference type="ARBA" id="ARBA00022692"/>
    </source>
</evidence>
<proteinExistence type="inferred from homology"/>
<dbReference type="AlphaFoldDB" id="A0AA40C8J1"/>
<feature type="compositionally biased region" description="Basic and acidic residues" evidence="6">
    <location>
        <begin position="57"/>
        <end position="67"/>
    </location>
</feature>
<dbReference type="PANTHER" id="PTHR31851">
    <property type="entry name" value="FE(2+)/MN(2+) TRANSPORTER PCL1"/>
    <property type="match status" value="1"/>
</dbReference>
<evidence type="ECO:0000313" key="8">
    <source>
        <dbReference type="EMBL" id="KAK0628940.1"/>
    </source>
</evidence>
<name>A0AA40C8J1_9PEZI</name>
<feature type="compositionally biased region" description="Low complexity" evidence="6">
    <location>
        <begin position="68"/>
        <end position="80"/>
    </location>
</feature>
<dbReference type="Proteomes" id="UP001174934">
    <property type="component" value="Unassembled WGS sequence"/>
</dbReference>
<comment type="caution">
    <text evidence="8">The sequence shown here is derived from an EMBL/GenBank/DDBJ whole genome shotgun (WGS) entry which is preliminary data.</text>
</comment>
<evidence type="ECO:0000256" key="7">
    <source>
        <dbReference type="SAM" id="Phobius"/>
    </source>
</evidence>
<sequence>MLLAGVKAFLFRQKRAAGGAAPSQIREESKPAAVRHGSAETIVDLELQPPSQQQQQHQERQPERQEEQQQQQQHVQAPEPKSNAAGRQPNGSFRLDARVISDATIGLSDGLTVPFALTAGLSALGDTRIVIFGGLAELIAGAISMGLGGYLGAKSEAASYRETRSTTEKLVARDPQAAMGAIRSVLAPFAVPAQLLDDVTQHLAQCPGPRVVDFLMQFQHCAEEPAGSRAVRSALTIAMGYFVGGLLPLVPYFCVSQGRLLVALYISIGVMAVALFAFGYVKTCIVSGWRGDKCMRQAVVGGVQMVFVGGAAAGAAMGLVKAFGKLLPY</sequence>
<organism evidence="8 9">
    <name type="scientific">Bombardia bombarda</name>
    <dbReference type="NCBI Taxonomy" id="252184"/>
    <lineage>
        <taxon>Eukaryota</taxon>
        <taxon>Fungi</taxon>
        <taxon>Dikarya</taxon>
        <taxon>Ascomycota</taxon>
        <taxon>Pezizomycotina</taxon>
        <taxon>Sordariomycetes</taxon>
        <taxon>Sordariomycetidae</taxon>
        <taxon>Sordariales</taxon>
        <taxon>Lasiosphaeriaceae</taxon>
        <taxon>Bombardia</taxon>
    </lineage>
</organism>
<keyword evidence="4 7" id="KW-1133">Transmembrane helix</keyword>
<evidence type="ECO:0000256" key="6">
    <source>
        <dbReference type="SAM" id="MobiDB-lite"/>
    </source>
</evidence>